<dbReference type="InterPro" id="IPR006311">
    <property type="entry name" value="TAT_signal"/>
</dbReference>
<dbReference type="PROSITE" id="PS51318">
    <property type="entry name" value="TAT"/>
    <property type="match status" value="1"/>
</dbReference>
<dbReference type="EMBL" id="UOEH01000340">
    <property type="protein sequence ID" value="VAW01602.1"/>
    <property type="molecule type" value="Genomic_DNA"/>
</dbReference>
<keyword evidence="2" id="KW-0472">Membrane</keyword>
<evidence type="ECO:0000256" key="2">
    <source>
        <dbReference type="SAM" id="Phobius"/>
    </source>
</evidence>
<dbReference type="AlphaFoldDB" id="A0A3B0SGK8"/>
<name>A0A3B0SGK8_9ZZZZ</name>
<sequence length="96" mass="10353">MTTQLNPTRKDIGKREFTLGTALSVIGIAAALTFSPLSASANPGHDDDKADHDSEKSCMDHEGMSAEDHEKGHDGGAYDCDMDKDHDDGEDSDHQH</sequence>
<reference evidence="3" key="1">
    <citation type="submission" date="2018-06" db="EMBL/GenBank/DDBJ databases">
        <authorList>
            <person name="Zhirakovskaya E."/>
        </authorList>
    </citation>
    <scope>NUCLEOTIDE SEQUENCE</scope>
</reference>
<keyword evidence="2" id="KW-1133">Transmembrane helix</keyword>
<gene>
    <name evidence="3" type="ORF">MNBD_ALPHA05-1248</name>
</gene>
<evidence type="ECO:0000256" key="1">
    <source>
        <dbReference type="SAM" id="MobiDB-lite"/>
    </source>
</evidence>
<protein>
    <submittedName>
        <fullName evidence="3">Uncharacterized protein</fullName>
    </submittedName>
</protein>
<feature type="compositionally biased region" description="Basic and acidic residues" evidence="1">
    <location>
        <begin position="44"/>
        <end position="96"/>
    </location>
</feature>
<feature type="transmembrane region" description="Helical" evidence="2">
    <location>
        <begin position="17"/>
        <end position="37"/>
    </location>
</feature>
<evidence type="ECO:0000313" key="3">
    <source>
        <dbReference type="EMBL" id="VAW01602.1"/>
    </source>
</evidence>
<accession>A0A3B0SGK8</accession>
<proteinExistence type="predicted"/>
<keyword evidence="2" id="KW-0812">Transmembrane</keyword>
<organism evidence="3">
    <name type="scientific">hydrothermal vent metagenome</name>
    <dbReference type="NCBI Taxonomy" id="652676"/>
    <lineage>
        <taxon>unclassified sequences</taxon>
        <taxon>metagenomes</taxon>
        <taxon>ecological metagenomes</taxon>
    </lineage>
</organism>
<feature type="region of interest" description="Disordered" evidence="1">
    <location>
        <begin position="37"/>
        <end position="96"/>
    </location>
</feature>